<dbReference type="Pfam" id="PF00034">
    <property type="entry name" value="Cytochrom_C"/>
    <property type="match status" value="1"/>
</dbReference>
<dbReference type="PRINTS" id="PR00606">
    <property type="entry name" value="CYTCHROMECID"/>
</dbReference>
<keyword evidence="3 6" id="KW-0479">Metal-binding</keyword>
<feature type="binding site" description="covalent" evidence="6">
    <location>
        <position position="45"/>
    </location>
    <ligand>
        <name>heme c</name>
        <dbReference type="ChEBI" id="CHEBI:61717"/>
    </ligand>
</feature>
<keyword evidence="5 6" id="KW-0408">Iron</keyword>
<evidence type="ECO:0000256" key="6">
    <source>
        <dbReference type="PIRSR" id="PIRSR602324-1"/>
    </source>
</evidence>
<keyword evidence="1" id="KW-0813">Transport</keyword>
<name>A0A158H0F2_9BURK</name>
<keyword evidence="2 6" id="KW-0349">Heme</keyword>
<evidence type="ECO:0000256" key="5">
    <source>
        <dbReference type="ARBA" id="ARBA00023004"/>
    </source>
</evidence>
<evidence type="ECO:0000256" key="7">
    <source>
        <dbReference type="SAM" id="SignalP"/>
    </source>
</evidence>
<feature type="domain" description="Cytochrome c" evidence="8">
    <location>
        <begin position="24"/>
        <end position="112"/>
    </location>
</feature>
<evidence type="ECO:0000256" key="3">
    <source>
        <dbReference type="ARBA" id="ARBA00022723"/>
    </source>
</evidence>
<accession>A0A158H0F2</accession>
<dbReference type="EMBL" id="FCON02000013">
    <property type="protein sequence ID" value="SAL37798.1"/>
    <property type="molecule type" value="Genomic_DNA"/>
</dbReference>
<dbReference type="PROSITE" id="PS51007">
    <property type="entry name" value="CYTC"/>
    <property type="match status" value="1"/>
</dbReference>
<comment type="caution">
    <text evidence="9">The sequence shown here is derived from an EMBL/GenBank/DDBJ whole genome shotgun (WGS) entry which is preliminary data.</text>
</comment>
<evidence type="ECO:0000313" key="10">
    <source>
        <dbReference type="Proteomes" id="UP000054770"/>
    </source>
</evidence>
<comment type="PTM">
    <text evidence="6">Binds 1 heme c group covalently per subunit.</text>
</comment>
<dbReference type="InterPro" id="IPR009056">
    <property type="entry name" value="Cyt_c-like_dom"/>
</dbReference>
<gene>
    <name evidence="9" type="ORF">AWB68_01635</name>
</gene>
<evidence type="ECO:0000313" key="9">
    <source>
        <dbReference type="EMBL" id="SAL37798.1"/>
    </source>
</evidence>
<proteinExistence type="predicted"/>
<dbReference type="GO" id="GO:0005506">
    <property type="term" value="F:iron ion binding"/>
    <property type="evidence" value="ECO:0007669"/>
    <property type="project" value="InterPro"/>
</dbReference>
<dbReference type="GO" id="GO:0020037">
    <property type="term" value="F:heme binding"/>
    <property type="evidence" value="ECO:0007669"/>
    <property type="project" value="InterPro"/>
</dbReference>
<dbReference type="InterPro" id="IPR002324">
    <property type="entry name" value="Cyt_c_ID"/>
</dbReference>
<feature type="binding site" description="covalent" evidence="6">
    <location>
        <position position="41"/>
    </location>
    <ligand>
        <name>heme c</name>
        <dbReference type="ChEBI" id="CHEBI:61717"/>
    </ligand>
</feature>
<reference evidence="9" key="1">
    <citation type="submission" date="2016-01" db="EMBL/GenBank/DDBJ databases">
        <authorList>
            <person name="Peeters C."/>
        </authorList>
    </citation>
    <scope>NUCLEOTIDE SEQUENCE [LARGE SCALE GENOMIC DNA]</scope>
    <source>
        <strain evidence="9">LMG 22940</strain>
    </source>
</reference>
<dbReference type="SUPFAM" id="SSF46626">
    <property type="entry name" value="Cytochrome c"/>
    <property type="match status" value="1"/>
</dbReference>
<feature type="signal peptide" evidence="7">
    <location>
        <begin position="1"/>
        <end position="26"/>
    </location>
</feature>
<keyword evidence="7" id="KW-0732">Signal</keyword>
<feature type="chain" id="PRO_5011115439" evidence="7">
    <location>
        <begin position="27"/>
        <end position="112"/>
    </location>
</feature>
<keyword evidence="4" id="KW-0249">Electron transport</keyword>
<dbReference type="GO" id="GO:0009055">
    <property type="term" value="F:electron transfer activity"/>
    <property type="evidence" value="ECO:0007669"/>
    <property type="project" value="InterPro"/>
</dbReference>
<keyword evidence="10" id="KW-1185">Reference proteome</keyword>
<dbReference type="Gene3D" id="1.10.760.10">
    <property type="entry name" value="Cytochrome c-like domain"/>
    <property type="match status" value="1"/>
</dbReference>
<protein>
    <submittedName>
        <fullName evidence="9">Cytochrome C</fullName>
    </submittedName>
</protein>
<evidence type="ECO:0000259" key="8">
    <source>
        <dbReference type="PROSITE" id="PS51007"/>
    </source>
</evidence>
<evidence type="ECO:0000256" key="2">
    <source>
        <dbReference type="ARBA" id="ARBA00022617"/>
    </source>
</evidence>
<evidence type="ECO:0000256" key="1">
    <source>
        <dbReference type="ARBA" id="ARBA00022448"/>
    </source>
</evidence>
<evidence type="ECO:0000256" key="4">
    <source>
        <dbReference type="ARBA" id="ARBA00022982"/>
    </source>
</evidence>
<dbReference type="Proteomes" id="UP000054770">
    <property type="component" value="Unassembled WGS sequence"/>
</dbReference>
<dbReference type="AlphaFoldDB" id="A0A158H0F2"/>
<feature type="binding site" description="covalent" evidence="6">
    <location>
        <position position="90"/>
    </location>
    <ligand>
        <name>heme c</name>
        <dbReference type="ChEBI" id="CHEBI:61717"/>
    </ligand>
</feature>
<organism evidence="9 10">
    <name type="scientific">Caballeronia choica</name>
    <dbReference type="NCBI Taxonomy" id="326476"/>
    <lineage>
        <taxon>Bacteria</taxon>
        <taxon>Pseudomonadati</taxon>
        <taxon>Pseudomonadota</taxon>
        <taxon>Betaproteobacteria</taxon>
        <taxon>Burkholderiales</taxon>
        <taxon>Burkholderiaceae</taxon>
        <taxon>Caballeronia</taxon>
    </lineage>
</organism>
<dbReference type="InterPro" id="IPR036909">
    <property type="entry name" value="Cyt_c-like_dom_sf"/>
</dbReference>
<sequence length="112" mass="11766">MLSIKPSSAHFLASLAMWSVCGAASAQNENPMLSLAQSRNCMSCHSVSRVSMGPSFRNVAAKYADVEGAHAQLARKIVEGGVGVWGPVPMPANTQLTPAQANALADWILSLK</sequence>